<feature type="transmembrane region" description="Helical" evidence="2">
    <location>
        <begin position="42"/>
        <end position="63"/>
    </location>
</feature>
<reference evidence="3 4" key="1">
    <citation type="submission" date="2021-01" db="EMBL/GenBank/DDBJ databases">
        <title>Whole genome shotgun sequence of Actinoplanes palleronii NBRC 14916.</title>
        <authorList>
            <person name="Komaki H."/>
            <person name="Tamura T."/>
        </authorList>
    </citation>
    <scope>NUCLEOTIDE SEQUENCE [LARGE SCALE GENOMIC DNA]</scope>
    <source>
        <strain evidence="3 4">NBRC 14916</strain>
    </source>
</reference>
<evidence type="ECO:0000313" key="3">
    <source>
        <dbReference type="EMBL" id="GIE67044.1"/>
    </source>
</evidence>
<accession>A0ABQ4B8P0</accession>
<protein>
    <submittedName>
        <fullName evidence="3">Uncharacterized protein</fullName>
    </submittedName>
</protein>
<name>A0ABQ4B8P0_9ACTN</name>
<dbReference type="Proteomes" id="UP000624709">
    <property type="component" value="Unassembled WGS sequence"/>
</dbReference>
<dbReference type="EMBL" id="BOMS01000043">
    <property type="protein sequence ID" value="GIE67044.1"/>
    <property type="molecule type" value="Genomic_DNA"/>
</dbReference>
<feature type="transmembrane region" description="Helical" evidence="2">
    <location>
        <begin position="6"/>
        <end position="30"/>
    </location>
</feature>
<sequence length="423" mass="42528">MRHLRSILYALVLAPAIWVLAGVGFTHDLVSRGRDLFTAESLSGLLLLVFAGILHAIMAFTPISPAGPTLAGAAYLGVTYWAWTAPESYAGIWSPDVVKADFDLSRPGYGLAALLAVPLLCTALSARRWARYEPPVLPIIGEIGRFRGSAKVAGDSIAAERTTVLRTGQQVPPRQPAELTVAIPAQAASSSASADRTQLLRTPAAEPTAPLTHAEPTAVLTPAEPTAPLAPAPPPTPARAPSSASSSASASASADATMMLPAATAAPTPAAPAAAASIPATAAPATAAPIPATPAVAAPAAASIPATAASIPAAPVVAARSSDEEPTTVLGGPVSRTPEAPNSNKSGITANPAITANAGKSAAETPSNDPDRTVAIPLQPAAGPTPASQKPGDEETEVLSAVALVTPPSEHTEILKIPTQRVN</sequence>
<comment type="caution">
    <text evidence="3">The sequence shown here is derived from an EMBL/GenBank/DDBJ whole genome shotgun (WGS) entry which is preliminary data.</text>
</comment>
<keyword evidence="2" id="KW-0812">Transmembrane</keyword>
<dbReference type="RefSeq" id="WP_203825581.1">
    <property type="nucleotide sequence ID" value="NZ_BAAATY010000010.1"/>
</dbReference>
<evidence type="ECO:0000313" key="4">
    <source>
        <dbReference type="Proteomes" id="UP000624709"/>
    </source>
</evidence>
<evidence type="ECO:0000256" key="1">
    <source>
        <dbReference type="SAM" id="MobiDB-lite"/>
    </source>
</evidence>
<feature type="compositionally biased region" description="Pro residues" evidence="1">
    <location>
        <begin position="228"/>
        <end position="238"/>
    </location>
</feature>
<keyword evidence="2" id="KW-1133">Transmembrane helix</keyword>
<feature type="region of interest" description="Disordered" evidence="1">
    <location>
        <begin position="184"/>
        <end position="250"/>
    </location>
</feature>
<feature type="compositionally biased region" description="Low complexity" evidence="1">
    <location>
        <begin position="239"/>
        <end position="250"/>
    </location>
</feature>
<gene>
    <name evidence="3" type="ORF">Apa02nite_031520</name>
</gene>
<keyword evidence="2" id="KW-0472">Membrane</keyword>
<feature type="compositionally biased region" description="Polar residues" evidence="1">
    <location>
        <begin position="340"/>
        <end position="354"/>
    </location>
</feature>
<evidence type="ECO:0000256" key="2">
    <source>
        <dbReference type="SAM" id="Phobius"/>
    </source>
</evidence>
<organism evidence="3 4">
    <name type="scientific">Actinoplanes palleronii</name>
    <dbReference type="NCBI Taxonomy" id="113570"/>
    <lineage>
        <taxon>Bacteria</taxon>
        <taxon>Bacillati</taxon>
        <taxon>Actinomycetota</taxon>
        <taxon>Actinomycetes</taxon>
        <taxon>Micromonosporales</taxon>
        <taxon>Micromonosporaceae</taxon>
        <taxon>Actinoplanes</taxon>
    </lineage>
</organism>
<keyword evidence="4" id="KW-1185">Reference proteome</keyword>
<feature type="compositionally biased region" description="Low complexity" evidence="1">
    <location>
        <begin position="214"/>
        <end position="227"/>
    </location>
</feature>
<proteinExistence type="predicted"/>
<feature type="region of interest" description="Disordered" evidence="1">
    <location>
        <begin position="319"/>
        <end position="397"/>
    </location>
</feature>